<comment type="caution">
    <text evidence="2">The sequence shown here is derived from an EMBL/GenBank/DDBJ whole genome shotgun (WGS) entry which is preliminary data.</text>
</comment>
<evidence type="ECO:0000313" key="2">
    <source>
        <dbReference type="EMBL" id="EUJ25650.1"/>
    </source>
</evidence>
<evidence type="ECO:0000256" key="1">
    <source>
        <dbReference type="SAM" id="Phobius"/>
    </source>
</evidence>
<keyword evidence="1" id="KW-1133">Transmembrane helix</keyword>
<feature type="transmembrane region" description="Helical" evidence="1">
    <location>
        <begin position="7"/>
        <end position="27"/>
    </location>
</feature>
<dbReference type="Proteomes" id="UP000019249">
    <property type="component" value="Unassembled WGS sequence"/>
</dbReference>
<keyword evidence="1" id="KW-0472">Membrane</keyword>
<feature type="transmembrane region" description="Helical" evidence="1">
    <location>
        <begin position="377"/>
        <end position="396"/>
    </location>
</feature>
<dbReference type="SUPFAM" id="SSF103473">
    <property type="entry name" value="MFS general substrate transporter"/>
    <property type="match status" value="1"/>
</dbReference>
<accession>A0ABP3AWP9</accession>
<dbReference type="EMBL" id="AODF01000044">
    <property type="protein sequence ID" value="EUJ25650.1"/>
    <property type="molecule type" value="Genomic_DNA"/>
</dbReference>
<feature type="transmembrane region" description="Helical" evidence="1">
    <location>
        <begin position="157"/>
        <end position="175"/>
    </location>
</feature>
<feature type="transmembrane region" description="Helical" evidence="1">
    <location>
        <begin position="278"/>
        <end position="297"/>
    </location>
</feature>
<feature type="transmembrane region" description="Helical" evidence="1">
    <location>
        <begin position="246"/>
        <end position="266"/>
    </location>
</feature>
<keyword evidence="1" id="KW-0812">Transmembrane</keyword>
<feature type="transmembrane region" description="Helical" evidence="1">
    <location>
        <begin position="419"/>
        <end position="440"/>
    </location>
</feature>
<dbReference type="RefSeq" id="WP_036098482.1">
    <property type="nucleotide sequence ID" value="NZ_AODF01000044.1"/>
</dbReference>
<feature type="transmembrane region" description="Helical" evidence="1">
    <location>
        <begin position="187"/>
        <end position="205"/>
    </location>
</feature>
<dbReference type="InterPro" id="IPR036259">
    <property type="entry name" value="MFS_trans_sf"/>
</dbReference>
<dbReference type="Gene3D" id="1.20.1250.20">
    <property type="entry name" value="MFS general substrate transporter like domains"/>
    <property type="match status" value="1"/>
</dbReference>
<feature type="transmembrane region" description="Helical" evidence="1">
    <location>
        <begin position="333"/>
        <end position="356"/>
    </location>
</feature>
<organism evidence="2 3">
    <name type="scientific">Listeria floridensis FSL S10-1187</name>
    <dbReference type="NCBI Taxonomy" id="1265817"/>
    <lineage>
        <taxon>Bacteria</taxon>
        <taxon>Bacillati</taxon>
        <taxon>Bacillota</taxon>
        <taxon>Bacilli</taxon>
        <taxon>Bacillales</taxon>
        <taxon>Listeriaceae</taxon>
        <taxon>Listeria</taxon>
    </lineage>
</organism>
<feature type="transmembrane region" description="Helical" evidence="1">
    <location>
        <begin position="33"/>
        <end position="55"/>
    </location>
</feature>
<name>A0ABP3AWP9_9LIST</name>
<proteinExistence type="predicted"/>
<feature type="transmembrane region" description="Helical" evidence="1">
    <location>
        <begin position="67"/>
        <end position="84"/>
    </location>
</feature>
<feature type="transmembrane region" description="Helical" evidence="1">
    <location>
        <begin position="217"/>
        <end position="239"/>
    </location>
</feature>
<gene>
    <name evidence="2" type="ORF">MFLO_15027</name>
</gene>
<evidence type="ECO:0000313" key="3">
    <source>
        <dbReference type="Proteomes" id="UP000019249"/>
    </source>
</evidence>
<keyword evidence="3" id="KW-1185">Reference proteome</keyword>
<feature type="transmembrane region" description="Helical" evidence="1">
    <location>
        <begin position="309"/>
        <end position="327"/>
    </location>
</feature>
<sequence>MEPKGKFFMYAVLNATAFLPYMLFILAGNRYDGWLNGYGALIIFYVFQATGTFLFNAINRQLEAKRLVLLLLGVGIVGSILASLGSFSAVWMEVGAVLIGISSSMALPAYITLQYHERSFYGRKMSNKNYLMALLAIIIALLIGVLLVRYYYASTAFLFYGALLAVAFYFVRKLPDYQVDKPERKAFLIRPFLVFLFFSIIIFVLKEVRTTKSMESAFVIFAVALVGVFLFVCGWLYFLPRLKLEAWILYFSFAQGIATSFVLLYGTFTALVEKNFNFMMFGVYLPFFLATLLSIIVEPFVKKAWGEKPILYLYSLGIGVGLVFTVIPSKVSIGAGIFICGLFISMLGRLLNRAAYQSAAKDMQDGSLLLRSRWKKLGAICGQIILLFLLFVGSLFSKELSLVQVVTAFNGNNKMTGSLFWDFVGSAAVVACGIISLYFLGLRRYKKNVRN</sequence>
<protein>
    <recommendedName>
        <fullName evidence="4">Major facilitator superfamily (MFS) profile domain-containing protein</fullName>
    </recommendedName>
</protein>
<evidence type="ECO:0008006" key="4">
    <source>
        <dbReference type="Google" id="ProtNLM"/>
    </source>
</evidence>
<feature type="transmembrane region" description="Helical" evidence="1">
    <location>
        <begin position="90"/>
        <end position="111"/>
    </location>
</feature>
<feature type="transmembrane region" description="Helical" evidence="1">
    <location>
        <begin position="131"/>
        <end position="151"/>
    </location>
</feature>
<reference evidence="2 3" key="1">
    <citation type="journal article" date="2014" name="Int. J. Syst. Evol. Microbiol.">
        <title>Listeria floridensis sp. nov., Listeria aquatica sp. nov., Listeria cornellensis sp. nov., Listeria riparia sp. nov. and Listeria grandensis sp. nov., from agricultural and natural environments.</title>
        <authorList>
            <person name="den Bakker H.C."/>
            <person name="Warchocki S."/>
            <person name="Wright E.M."/>
            <person name="Allred A.F."/>
            <person name="Ahlstrom C."/>
            <person name="Manuel C.S."/>
            <person name="Stasiewicz M.J."/>
            <person name="Burrell A."/>
            <person name="Roof S."/>
            <person name="Strawn L."/>
            <person name="Fortes E.D."/>
            <person name="Nightingale K.K."/>
            <person name="Kephart D."/>
            <person name="Wiedmann M."/>
        </authorList>
    </citation>
    <scope>NUCLEOTIDE SEQUENCE [LARGE SCALE GENOMIC DNA]</scope>
    <source>
        <strain evidence="2 3">FSL S10-1187</strain>
    </source>
</reference>